<sequence>MPIHYLSLASPIGRLTVAASATALHAIEFEHNRHAQPRAHWVSGETPLLRHAADQLHEYFAGRRRRFELPLAPQGTEFQRAAWQALAAIPFGETRSYAQQAAALGKPAATRAVGAANGRNPLPIVLPCHRVIGANGALTGFGGGIEIKRWLLAHEAGTGFALG</sequence>
<evidence type="ECO:0000256" key="6">
    <source>
        <dbReference type="ARBA" id="ARBA00022763"/>
    </source>
</evidence>
<dbReference type="CDD" id="cd06445">
    <property type="entry name" value="ATase"/>
    <property type="match status" value="1"/>
</dbReference>
<evidence type="ECO:0000256" key="8">
    <source>
        <dbReference type="ARBA" id="ARBA00049348"/>
    </source>
</evidence>
<keyword evidence="5 9" id="KW-0808">Transferase</keyword>
<dbReference type="EC" id="2.1.1.63" evidence="9"/>
<dbReference type="InterPro" id="IPR023546">
    <property type="entry name" value="MGMT"/>
</dbReference>
<evidence type="ECO:0000256" key="2">
    <source>
        <dbReference type="ARBA" id="ARBA00008711"/>
    </source>
</evidence>
<keyword evidence="3 9" id="KW-0963">Cytoplasm</keyword>
<dbReference type="GO" id="GO:0003908">
    <property type="term" value="F:methylated-DNA-[protein]-cysteine S-methyltransferase activity"/>
    <property type="evidence" value="ECO:0007669"/>
    <property type="project" value="UniProtKB-UniRule"/>
</dbReference>
<dbReference type="InterPro" id="IPR008332">
    <property type="entry name" value="MethylG_MeTrfase_N"/>
</dbReference>
<evidence type="ECO:0000256" key="4">
    <source>
        <dbReference type="ARBA" id="ARBA00022603"/>
    </source>
</evidence>
<dbReference type="Gene3D" id="1.10.10.10">
    <property type="entry name" value="Winged helix-like DNA-binding domain superfamily/Winged helix DNA-binding domain"/>
    <property type="match status" value="1"/>
</dbReference>
<evidence type="ECO:0000256" key="9">
    <source>
        <dbReference type="HAMAP-Rule" id="MF_00772"/>
    </source>
</evidence>
<dbReference type="InterPro" id="IPR036217">
    <property type="entry name" value="MethylDNA_cys_MeTrfase_DNAb"/>
</dbReference>
<dbReference type="NCBIfam" id="TIGR00589">
    <property type="entry name" value="ogt"/>
    <property type="match status" value="1"/>
</dbReference>
<evidence type="ECO:0000259" key="11">
    <source>
        <dbReference type="Pfam" id="PF02870"/>
    </source>
</evidence>
<evidence type="ECO:0000256" key="3">
    <source>
        <dbReference type="ARBA" id="ARBA00022490"/>
    </source>
</evidence>
<dbReference type="InterPro" id="IPR014048">
    <property type="entry name" value="MethylDNA_cys_MeTrfase_DNA-bd"/>
</dbReference>
<comment type="subcellular location">
    <subcellularLocation>
        <location evidence="9">Cytoplasm</location>
    </subcellularLocation>
</comment>
<evidence type="ECO:0000259" key="10">
    <source>
        <dbReference type="Pfam" id="PF01035"/>
    </source>
</evidence>
<dbReference type="PROSITE" id="PS00374">
    <property type="entry name" value="MGMT"/>
    <property type="match status" value="1"/>
</dbReference>
<dbReference type="GO" id="GO:0005737">
    <property type="term" value="C:cytoplasm"/>
    <property type="evidence" value="ECO:0007669"/>
    <property type="project" value="UniProtKB-SubCell"/>
</dbReference>
<organism evidence="12 13">
    <name type="scientific">Aquimonas voraii</name>
    <dbReference type="NCBI Taxonomy" id="265719"/>
    <lineage>
        <taxon>Bacteria</taxon>
        <taxon>Pseudomonadati</taxon>
        <taxon>Pseudomonadota</taxon>
        <taxon>Gammaproteobacteria</taxon>
        <taxon>Lysobacterales</taxon>
        <taxon>Lysobacteraceae</taxon>
        <taxon>Aquimonas</taxon>
    </lineage>
</organism>
<dbReference type="HAMAP" id="MF_00772">
    <property type="entry name" value="OGT"/>
    <property type="match status" value="1"/>
</dbReference>
<keyword evidence="4 9" id="KW-0489">Methyltransferase</keyword>
<feature type="domain" description="Methylguanine DNA methyltransferase ribonuclease-like" evidence="11">
    <location>
        <begin position="3"/>
        <end position="73"/>
    </location>
</feature>
<dbReference type="InterPro" id="IPR001497">
    <property type="entry name" value="MethylDNA_cys_MeTrfase_AS"/>
</dbReference>
<dbReference type="STRING" id="265719.SAMN04488509_103120"/>
<name>A0A1G6VJK9_9GAMM</name>
<comment type="catalytic activity">
    <reaction evidence="1 9">
        <text>a 4-O-methyl-thymidine in DNA + L-cysteinyl-[protein] = a thymidine in DNA + S-methyl-L-cysteinyl-[protein]</text>
        <dbReference type="Rhea" id="RHEA:53428"/>
        <dbReference type="Rhea" id="RHEA-COMP:10131"/>
        <dbReference type="Rhea" id="RHEA-COMP:10132"/>
        <dbReference type="Rhea" id="RHEA-COMP:13555"/>
        <dbReference type="Rhea" id="RHEA-COMP:13556"/>
        <dbReference type="ChEBI" id="CHEBI:29950"/>
        <dbReference type="ChEBI" id="CHEBI:82612"/>
        <dbReference type="ChEBI" id="CHEBI:137386"/>
        <dbReference type="ChEBI" id="CHEBI:137387"/>
        <dbReference type="EC" id="2.1.1.63"/>
    </reaction>
</comment>
<comment type="similarity">
    <text evidence="2 9">Belongs to the MGMT family.</text>
</comment>
<comment type="catalytic activity">
    <reaction evidence="8 9">
        <text>a 6-O-methyl-2'-deoxyguanosine in DNA + L-cysteinyl-[protein] = S-methyl-L-cysteinyl-[protein] + a 2'-deoxyguanosine in DNA</text>
        <dbReference type="Rhea" id="RHEA:24000"/>
        <dbReference type="Rhea" id="RHEA-COMP:10131"/>
        <dbReference type="Rhea" id="RHEA-COMP:10132"/>
        <dbReference type="Rhea" id="RHEA-COMP:11367"/>
        <dbReference type="Rhea" id="RHEA-COMP:11368"/>
        <dbReference type="ChEBI" id="CHEBI:29950"/>
        <dbReference type="ChEBI" id="CHEBI:82612"/>
        <dbReference type="ChEBI" id="CHEBI:85445"/>
        <dbReference type="ChEBI" id="CHEBI:85448"/>
        <dbReference type="EC" id="2.1.1.63"/>
    </reaction>
</comment>
<evidence type="ECO:0000313" key="12">
    <source>
        <dbReference type="EMBL" id="SDD53748.1"/>
    </source>
</evidence>
<dbReference type="GO" id="GO:0006307">
    <property type="term" value="P:DNA alkylation repair"/>
    <property type="evidence" value="ECO:0007669"/>
    <property type="project" value="UniProtKB-UniRule"/>
</dbReference>
<evidence type="ECO:0000256" key="5">
    <source>
        <dbReference type="ARBA" id="ARBA00022679"/>
    </source>
</evidence>
<dbReference type="EMBL" id="FNAG01000003">
    <property type="protein sequence ID" value="SDD53748.1"/>
    <property type="molecule type" value="Genomic_DNA"/>
</dbReference>
<dbReference type="RefSeq" id="WP_425388981.1">
    <property type="nucleotide sequence ID" value="NZ_FNAG01000003.1"/>
</dbReference>
<dbReference type="SUPFAM" id="SSF53155">
    <property type="entry name" value="Methylated DNA-protein cysteine methyltransferase domain"/>
    <property type="match status" value="1"/>
</dbReference>
<evidence type="ECO:0000313" key="13">
    <source>
        <dbReference type="Proteomes" id="UP000199603"/>
    </source>
</evidence>
<comment type="function">
    <text evidence="9">Involved in the cellular defense against the biological effects of O6-methylguanine (O6-MeG) and O4-methylthymine (O4-MeT) in DNA. Repairs the methylated nucleobase in DNA by stoichiometrically transferring the methyl group to a cysteine residue in the enzyme. This is a suicide reaction: the enzyme is irreversibly inactivated.</text>
</comment>
<dbReference type="PANTHER" id="PTHR10815:SF5">
    <property type="entry name" value="METHYLATED-DNA--PROTEIN-CYSTEINE METHYLTRANSFERASE"/>
    <property type="match status" value="1"/>
</dbReference>
<dbReference type="Pfam" id="PF01035">
    <property type="entry name" value="DNA_binding_1"/>
    <property type="match status" value="1"/>
</dbReference>
<keyword evidence="13" id="KW-1185">Reference proteome</keyword>
<protein>
    <recommendedName>
        <fullName evidence="9">Methylated-DNA--protein-cysteine methyltransferase</fullName>
        <ecNumber evidence="9">2.1.1.63</ecNumber>
    </recommendedName>
    <alternativeName>
        <fullName evidence="9">6-O-methylguanine-DNA methyltransferase</fullName>
        <shortName evidence="9">MGMT</shortName>
    </alternativeName>
    <alternativeName>
        <fullName evidence="9">O-6-methylguanine-DNA-alkyltransferase</fullName>
    </alternativeName>
</protein>
<dbReference type="GO" id="GO:0032259">
    <property type="term" value="P:methylation"/>
    <property type="evidence" value="ECO:0007669"/>
    <property type="project" value="UniProtKB-KW"/>
</dbReference>
<dbReference type="InterPro" id="IPR036631">
    <property type="entry name" value="MGMT_N_sf"/>
</dbReference>
<comment type="miscellaneous">
    <text evidence="9">This enzyme catalyzes only one turnover and therefore is not strictly catalytic. According to one definition, an enzyme is a biocatalyst that acts repeatedly and over many reaction cycles.</text>
</comment>
<proteinExistence type="inferred from homology"/>
<dbReference type="FunFam" id="1.10.10.10:FF:000214">
    <property type="entry name" value="Methylated-DNA--protein-cysteine methyltransferase"/>
    <property type="match status" value="1"/>
</dbReference>
<evidence type="ECO:0000256" key="7">
    <source>
        <dbReference type="ARBA" id="ARBA00023204"/>
    </source>
</evidence>
<feature type="domain" description="Methylated-DNA-[protein]-cysteine S-methyltransferase DNA binding" evidence="10">
    <location>
        <begin position="77"/>
        <end position="156"/>
    </location>
</feature>
<dbReference type="AlphaFoldDB" id="A0A1G6VJK9"/>
<evidence type="ECO:0000256" key="1">
    <source>
        <dbReference type="ARBA" id="ARBA00001286"/>
    </source>
</evidence>
<keyword evidence="6 9" id="KW-0227">DNA damage</keyword>
<gene>
    <name evidence="12" type="ORF">SAMN04488509_103120</name>
</gene>
<keyword evidence="7 9" id="KW-0234">DNA repair</keyword>
<dbReference type="Pfam" id="PF02870">
    <property type="entry name" value="Methyltransf_1N"/>
    <property type="match status" value="1"/>
</dbReference>
<dbReference type="SUPFAM" id="SSF46767">
    <property type="entry name" value="Methylated DNA-protein cysteine methyltransferase, C-terminal domain"/>
    <property type="match status" value="1"/>
</dbReference>
<reference evidence="12 13" key="1">
    <citation type="submission" date="2016-10" db="EMBL/GenBank/DDBJ databases">
        <authorList>
            <person name="de Groot N.N."/>
        </authorList>
    </citation>
    <scope>NUCLEOTIDE SEQUENCE [LARGE SCALE GENOMIC DNA]</scope>
    <source>
        <strain evidence="12 13">DSM 16957</strain>
    </source>
</reference>
<accession>A0A1G6VJK9</accession>
<dbReference type="PANTHER" id="PTHR10815">
    <property type="entry name" value="METHYLATED-DNA--PROTEIN-CYSTEINE METHYLTRANSFERASE"/>
    <property type="match status" value="1"/>
</dbReference>
<dbReference type="InterPro" id="IPR036388">
    <property type="entry name" value="WH-like_DNA-bd_sf"/>
</dbReference>
<dbReference type="Proteomes" id="UP000199603">
    <property type="component" value="Unassembled WGS sequence"/>
</dbReference>
<dbReference type="Gene3D" id="3.30.160.70">
    <property type="entry name" value="Methylated DNA-protein cysteine methyltransferase domain"/>
    <property type="match status" value="1"/>
</dbReference>
<feature type="active site" description="Nucleophile; methyl group acceptor" evidence="9">
    <location>
        <position position="128"/>
    </location>
</feature>